<feature type="region of interest" description="Disordered" evidence="1">
    <location>
        <begin position="1"/>
        <end position="63"/>
    </location>
</feature>
<protein>
    <submittedName>
        <fullName evidence="4">Uncharacterized protein</fullName>
    </submittedName>
</protein>
<keyword evidence="6" id="KW-1185">Reference proteome</keyword>
<evidence type="ECO:0000313" key="6">
    <source>
        <dbReference type="Proteomes" id="UP000654075"/>
    </source>
</evidence>
<dbReference type="Proteomes" id="UP000626109">
    <property type="component" value="Unassembled WGS sequence"/>
</dbReference>
<proteinExistence type="predicted"/>
<evidence type="ECO:0000256" key="1">
    <source>
        <dbReference type="SAM" id="MobiDB-lite"/>
    </source>
</evidence>
<name>A0A813L370_POLGL</name>
<dbReference type="Proteomes" id="UP000654075">
    <property type="component" value="Unassembled WGS sequence"/>
</dbReference>
<organism evidence="4 5">
    <name type="scientific">Polarella glacialis</name>
    <name type="common">Dinoflagellate</name>
    <dbReference type="NCBI Taxonomy" id="89957"/>
    <lineage>
        <taxon>Eukaryota</taxon>
        <taxon>Sar</taxon>
        <taxon>Alveolata</taxon>
        <taxon>Dinophyceae</taxon>
        <taxon>Suessiales</taxon>
        <taxon>Suessiaceae</taxon>
        <taxon>Polarella</taxon>
    </lineage>
</organism>
<keyword evidence="2" id="KW-0472">Membrane</keyword>
<evidence type="ECO:0000313" key="3">
    <source>
        <dbReference type="EMBL" id="CAE8629924.1"/>
    </source>
</evidence>
<keyword evidence="2" id="KW-1133">Transmembrane helix</keyword>
<sequence>MASSSSSAGAPAGGGVWDEPTSSSQDGAVQVLSLDEGVAPATGGPSLVETDLDRPFPDATPQLGETDTAELALLSRLKGAGGGLQPSSGFEEAADLVMWALDVSQKGPSGLFEPIKSAEKRRTVDLRRSLRTLGMSVGAALIVLILLFLTRAHFTEATARDGLLLATGVPAYRGEEAVAGLAVAREFRSLGSCASLATGSLRNIRDVTLVHRGVWRCLHISRVLKYSGSHIWLEAANGAGLRVRSGQVFLRETELSDEEAVQDGGETYPPLLLANATENATAVNRISPTAFFDVVFSQSA</sequence>
<dbReference type="EMBL" id="CAJNNW010033041">
    <property type="protein sequence ID" value="CAE8716818.1"/>
    <property type="molecule type" value="Genomic_DNA"/>
</dbReference>
<evidence type="ECO:0000256" key="2">
    <source>
        <dbReference type="SAM" id="Phobius"/>
    </source>
</evidence>
<feature type="compositionally biased region" description="Low complexity" evidence="1">
    <location>
        <begin position="1"/>
        <end position="10"/>
    </location>
</feature>
<evidence type="ECO:0000313" key="5">
    <source>
        <dbReference type="Proteomes" id="UP000626109"/>
    </source>
</evidence>
<keyword evidence="2" id="KW-0812">Transmembrane</keyword>
<dbReference type="AlphaFoldDB" id="A0A813L370"/>
<comment type="caution">
    <text evidence="4">The sequence shown here is derived from an EMBL/GenBank/DDBJ whole genome shotgun (WGS) entry which is preliminary data.</text>
</comment>
<dbReference type="EMBL" id="CAJNNV010029742">
    <property type="protein sequence ID" value="CAE8629924.1"/>
    <property type="molecule type" value="Genomic_DNA"/>
</dbReference>
<feature type="transmembrane region" description="Helical" evidence="2">
    <location>
        <begin position="130"/>
        <end position="149"/>
    </location>
</feature>
<evidence type="ECO:0000313" key="4">
    <source>
        <dbReference type="EMBL" id="CAE8716818.1"/>
    </source>
</evidence>
<accession>A0A813L370</accession>
<gene>
    <name evidence="3" type="ORF">PGLA1383_LOCUS46324</name>
    <name evidence="4" type="ORF">PGLA2088_LOCUS39236</name>
</gene>
<reference evidence="4" key="1">
    <citation type="submission" date="2021-02" db="EMBL/GenBank/DDBJ databases">
        <authorList>
            <person name="Dougan E. K."/>
            <person name="Rhodes N."/>
            <person name="Thang M."/>
            <person name="Chan C."/>
        </authorList>
    </citation>
    <scope>NUCLEOTIDE SEQUENCE</scope>
</reference>